<dbReference type="PANTHER" id="PTHR30570">
    <property type="entry name" value="PERIPLASMIC PHOSPHATE BINDING COMPONENT OF PHOSPHATE ABC TRANSPORTER"/>
    <property type="match status" value="1"/>
</dbReference>
<comment type="subunit">
    <text evidence="4">The complex is composed of two ATP-binding proteins (PstB), two transmembrane proteins (PstC and PstA) and a solute-binding protein (PstS).</text>
</comment>
<reference evidence="11" key="2">
    <citation type="journal article" date="2021" name="PeerJ">
        <title>Extensive microbial diversity within the chicken gut microbiome revealed by metagenomics and culture.</title>
        <authorList>
            <person name="Gilroy R."/>
            <person name="Ravi A."/>
            <person name="Getino M."/>
            <person name="Pursley I."/>
            <person name="Horton D.L."/>
            <person name="Alikhan N.F."/>
            <person name="Baker D."/>
            <person name="Gharbi K."/>
            <person name="Hall N."/>
            <person name="Watson M."/>
            <person name="Adriaenssens E.M."/>
            <person name="Foster-Nyarko E."/>
            <person name="Jarju S."/>
            <person name="Secka A."/>
            <person name="Antonio M."/>
            <person name="Oren A."/>
            <person name="Chaudhuri R.R."/>
            <person name="La Ragione R."/>
            <person name="Hildebrand F."/>
            <person name="Pallen M.J."/>
        </authorList>
    </citation>
    <scope>NUCLEOTIDE SEQUENCE</scope>
    <source>
        <strain evidence="11">11687</strain>
    </source>
</reference>
<evidence type="ECO:0000256" key="4">
    <source>
        <dbReference type="ARBA" id="ARBA00011529"/>
    </source>
</evidence>
<keyword evidence="5" id="KW-0813">Transport</keyword>
<gene>
    <name evidence="11" type="ORF">IAC57_04565</name>
</gene>
<dbReference type="Proteomes" id="UP000824081">
    <property type="component" value="Unassembled WGS sequence"/>
</dbReference>
<accession>A0A9D1MFK5</accession>
<comment type="similarity">
    <text evidence="3">Belongs to the PstS family.</text>
</comment>
<name>A0A9D1MFK5_9FIRM</name>
<evidence type="ECO:0000256" key="9">
    <source>
        <dbReference type="SAM" id="SignalP"/>
    </source>
</evidence>
<dbReference type="AlphaFoldDB" id="A0A9D1MFK5"/>
<dbReference type="Pfam" id="PF12849">
    <property type="entry name" value="PBP_like_2"/>
    <property type="match status" value="1"/>
</dbReference>
<feature type="signal peptide" evidence="9">
    <location>
        <begin position="1"/>
        <end position="23"/>
    </location>
</feature>
<protein>
    <submittedName>
        <fullName evidence="11">Phosphate ABC transporter substrate-binding protein</fullName>
    </submittedName>
</protein>
<feature type="chain" id="PRO_5038657720" evidence="9">
    <location>
        <begin position="24"/>
        <end position="269"/>
    </location>
</feature>
<comment type="subcellular location">
    <subcellularLocation>
        <location evidence="2">Cell membrane</location>
        <topology evidence="2">Lipid-anchor</topology>
    </subcellularLocation>
</comment>
<dbReference type="CDD" id="cd13653">
    <property type="entry name" value="PBP2_phosphate_like_1"/>
    <property type="match status" value="1"/>
</dbReference>
<evidence type="ECO:0000256" key="5">
    <source>
        <dbReference type="ARBA" id="ARBA00022592"/>
    </source>
</evidence>
<comment type="function">
    <text evidence="1">Part of the ABC transporter complex PstSACB involved in phosphate import.</text>
</comment>
<dbReference type="InterPro" id="IPR050811">
    <property type="entry name" value="Phosphate_ABC_transporter"/>
</dbReference>
<keyword evidence="6 9" id="KW-0732">Signal</keyword>
<feature type="domain" description="PBP" evidence="10">
    <location>
        <begin position="28"/>
        <end position="255"/>
    </location>
</feature>
<proteinExistence type="inferred from homology"/>
<evidence type="ECO:0000313" key="11">
    <source>
        <dbReference type="EMBL" id="HIU59357.1"/>
    </source>
</evidence>
<dbReference type="SUPFAM" id="SSF53850">
    <property type="entry name" value="Periplasmic binding protein-like II"/>
    <property type="match status" value="1"/>
</dbReference>
<dbReference type="PANTHER" id="PTHR30570:SF1">
    <property type="entry name" value="PHOSPHATE-BINDING PROTEIN PSTS"/>
    <property type="match status" value="1"/>
</dbReference>
<keyword evidence="8" id="KW-0449">Lipoprotein</keyword>
<evidence type="ECO:0000256" key="6">
    <source>
        <dbReference type="ARBA" id="ARBA00022729"/>
    </source>
</evidence>
<reference evidence="11" key="1">
    <citation type="submission" date="2020-10" db="EMBL/GenBank/DDBJ databases">
        <authorList>
            <person name="Gilroy R."/>
        </authorList>
    </citation>
    <scope>NUCLEOTIDE SEQUENCE</scope>
    <source>
        <strain evidence="11">11687</strain>
    </source>
</reference>
<dbReference type="GO" id="GO:0006817">
    <property type="term" value="P:phosphate ion transport"/>
    <property type="evidence" value="ECO:0007669"/>
    <property type="project" value="UniProtKB-KW"/>
</dbReference>
<dbReference type="Gene3D" id="3.40.190.10">
    <property type="entry name" value="Periplasmic binding protein-like II"/>
    <property type="match status" value="2"/>
</dbReference>
<organism evidence="11 12">
    <name type="scientific">Candidatus Scatosoma pullistercoris</name>
    <dbReference type="NCBI Taxonomy" id="2840934"/>
    <lineage>
        <taxon>Bacteria</taxon>
        <taxon>Bacillati</taxon>
        <taxon>Bacillota</taxon>
        <taxon>Clostridia</taxon>
        <taxon>Candidatus Scatosoma</taxon>
    </lineage>
</organism>
<dbReference type="PROSITE" id="PS51257">
    <property type="entry name" value="PROKAR_LIPOPROTEIN"/>
    <property type="match status" value="1"/>
</dbReference>
<dbReference type="InterPro" id="IPR024370">
    <property type="entry name" value="PBP_domain"/>
</dbReference>
<keyword evidence="7" id="KW-0564">Palmitate</keyword>
<sequence>MKSKKFLALALAAITVSTMAAFASCGEDADITITGSSSVSPLMSALAEAYEEKNDVKISVQTSDSSVGIQDTIDGKNDFGMASRDLKDTEKGVVSKQIATDGVALIVGKSCTVSNVTPEEVYALYAEGTAIQEVITGGYNREAGSGTRDAFTDLIKDAEGNKLKDLETFASVINNVNGTDAVKTSIASSSNLIGYISLGSLDDTVKALTFKGVEATVANIKAGTYELKRPFNIVYQEGKLSEKAQAFIDFIMSDEGQAIVLEEGYIDMN</sequence>
<keyword evidence="5" id="KW-0592">Phosphate transport</keyword>
<evidence type="ECO:0000256" key="2">
    <source>
        <dbReference type="ARBA" id="ARBA00004193"/>
    </source>
</evidence>
<evidence type="ECO:0000259" key="10">
    <source>
        <dbReference type="Pfam" id="PF12849"/>
    </source>
</evidence>
<comment type="caution">
    <text evidence="11">The sequence shown here is derived from an EMBL/GenBank/DDBJ whole genome shotgun (WGS) entry which is preliminary data.</text>
</comment>
<dbReference type="GO" id="GO:0005886">
    <property type="term" value="C:plasma membrane"/>
    <property type="evidence" value="ECO:0007669"/>
    <property type="project" value="UniProtKB-SubCell"/>
</dbReference>
<evidence type="ECO:0000313" key="12">
    <source>
        <dbReference type="Proteomes" id="UP000824081"/>
    </source>
</evidence>
<evidence type="ECO:0000256" key="7">
    <source>
        <dbReference type="ARBA" id="ARBA00023139"/>
    </source>
</evidence>
<evidence type="ECO:0000256" key="8">
    <source>
        <dbReference type="ARBA" id="ARBA00023288"/>
    </source>
</evidence>
<evidence type="ECO:0000256" key="3">
    <source>
        <dbReference type="ARBA" id="ARBA00008725"/>
    </source>
</evidence>
<evidence type="ECO:0000256" key="1">
    <source>
        <dbReference type="ARBA" id="ARBA00002841"/>
    </source>
</evidence>
<dbReference type="EMBL" id="DVMZ01000121">
    <property type="protein sequence ID" value="HIU59357.1"/>
    <property type="molecule type" value="Genomic_DNA"/>
</dbReference>